<comment type="caution">
    <text evidence="3">The sequence shown here is derived from an EMBL/GenBank/DDBJ whole genome shotgun (WGS) entry which is preliminary data.</text>
</comment>
<dbReference type="InterPro" id="IPR056704">
    <property type="entry name" value="DUF7802"/>
</dbReference>
<accession>A0A1X1UCU9</accession>
<name>A0A1X1UCU9_MYCFL</name>
<feature type="transmembrane region" description="Helical" evidence="1">
    <location>
        <begin position="300"/>
        <end position="321"/>
    </location>
</feature>
<keyword evidence="1" id="KW-1133">Transmembrane helix</keyword>
<feature type="transmembrane region" description="Helical" evidence="1">
    <location>
        <begin position="267"/>
        <end position="288"/>
    </location>
</feature>
<feature type="transmembrane region" description="Helical" evidence="1">
    <location>
        <begin position="341"/>
        <end position="363"/>
    </location>
</feature>
<keyword evidence="1" id="KW-0812">Transmembrane</keyword>
<sequence>MSQCNARFNEIAATLGHFTCTDAPAVIHIRNPFALSNPTMPVLELMMVGGAGLALWWAIRRLRRHNDPTNLVLWFASIVYLLVTEIPLYFPNLFMVEDQIGVVFDHNVFTVQFLYERLPLYIVALYPAVTTLAFEIVRTLGVFRSRGILAGSLCVGLVHQCFYEVFDQLGPQLRWWAWNTENPLNRPMFASVPMTSVYIFATLGPAVLTLLVMLLVGRKVANGTRMSAASLLWRTVAAGLLVTVGLALLSIPSSIFGGSHPNTTAQAVVFVVELAAFAVFAIPALIGARRRGEADDKPNRFVRIFGSIYLGVLGILWLTALPEYFAAKGGITGHGTPTGNLLYAVLCFTLAVLWVALAGTATVSRDVATTNLRQPA</sequence>
<feature type="transmembrane region" description="Helical" evidence="1">
    <location>
        <begin position="236"/>
        <end position="255"/>
    </location>
</feature>
<evidence type="ECO:0000313" key="3">
    <source>
        <dbReference type="EMBL" id="ORV54621.1"/>
    </source>
</evidence>
<protein>
    <recommendedName>
        <fullName evidence="2">DUF7802 domain-containing protein</fullName>
    </recommendedName>
</protein>
<dbReference type="OrthoDB" id="5488443at2"/>
<keyword evidence="4" id="KW-1185">Reference proteome</keyword>
<dbReference type="RefSeq" id="WP_085221682.1">
    <property type="nucleotide sequence ID" value="NZ_AP022576.1"/>
</dbReference>
<dbReference type="Pfam" id="PF25085">
    <property type="entry name" value="DUF7802"/>
    <property type="match status" value="1"/>
</dbReference>
<feature type="transmembrane region" description="Helical" evidence="1">
    <location>
        <begin position="148"/>
        <end position="166"/>
    </location>
</feature>
<dbReference type="PANTHER" id="PTHR35982">
    <property type="entry name" value="AGAP005361-PA"/>
    <property type="match status" value="1"/>
</dbReference>
<evidence type="ECO:0000259" key="2">
    <source>
        <dbReference type="Pfam" id="PF25085"/>
    </source>
</evidence>
<proteinExistence type="predicted"/>
<keyword evidence="1" id="KW-0472">Membrane</keyword>
<gene>
    <name evidence="3" type="ORF">AWC05_18755</name>
</gene>
<reference evidence="3 4" key="1">
    <citation type="submission" date="2016-01" db="EMBL/GenBank/DDBJ databases">
        <title>The new phylogeny of the genus Mycobacterium.</title>
        <authorList>
            <person name="Tarcisio F."/>
            <person name="Conor M."/>
            <person name="Antonella G."/>
            <person name="Elisabetta G."/>
            <person name="Giulia F.S."/>
            <person name="Sara T."/>
            <person name="Anna F."/>
            <person name="Clotilde B."/>
            <person name="Roberto B."/>
            <person name="Veronica D.S."/>
            <person name="Fabio R."/>
            <person name="Monica P."/>
            <person name="Olivier J."/>
            <person name="Enrico T."/>
            <person name="Nicola S."/>
        </authorList>
    </citation>
    <scope>NUCLEOTIDE SEQUENCE [LARGE SCALE GENOMIC DNA]</scope>
    <source>
        <strain evidence="3 4">DSM 44852</strain>
    </source>
</reference>
<organism evidence="3 4">
    <name type="scientific">Mycobacterium florentinum</name>
    <dbReference type="NCBI Taxonomy" id="292462"/>
    <lineage>
        <taxon>Bacteria</taxon>
        <taxon>Bacillati</taxon>
        <taxon>Actinomycetota</taxon>
        <taxon>Actinomycetes</taxon>
        <taxon>Mycobacteriales</taxon>
        <taxon>Mycobacteriaceae</taxon>
        <taxon>Mycobacterium</taxon>
        <taxon>Mycobacterium simiae complex</taxon>
    </lineage>
</organism>
<dbReference type="EMBL" id="LQOV01000008">
    <property type="protein sequence ID" value="ORV54621.1"/>
    <property type="molecule type" value="Genomic_DNA"/>
</dbReference>
<evidence type="ECO:0000313" key="4">
    <source>
        <dbReference type="Proteomes" id="UP000193010"/>
    </source>
</evidence>
<dbReference type="PANTHER" id="PTHR35982:SF1">
    <property type="entry name" value="SPIROCYCLASE, AVEC FAMILY"/>
    <property type="match status" value="1"/>
</dbReference>
<feature type="domain" description="DUF7802" evidence="2">
    <location>
        <begin position="38"/>
        <end position="212"/>
    </location>
</feature>
<feature type="transmembrane region" description="Helical" evidence="1">
    <location>
        <begin position="118"/>
        <end position="136"/>
    </location>
</feature>
<dbReference type="AlphaFoldDB" id="A0A1X1UCU9"/>
<feature type="transmembrane region" description="Helical" evidence="1">
    <location>
        <begin position="71"/>
        <end position="90"/>
    </location>
</feature>
<dbReference type="STRING" id="292462.AWC05_18755"/>
<dbReference type="Proteomes" id="UP000193010">
    <property type="component" value="Unassembled WGS sequence"/>
</dbReference>
<feature type="transmembrane region" description="Helical" evidence="1">
    <location>
        <begin position="40"/>
        <end position="59"/>
    </location>
</feature>
<evidence type="ECO:0000256" key="1">
    <source>
        <dbReference type="SAM" id="Phobius"/>
    </source>
</evidence>
<feature type="transmembrane region" description="Helical" evidence="1">
    <location>
        <begin position="197"/>
        <end position="216"/>
    </location>
</feature>